<reference evidence="1" key="1">
    <citation type="submission" date="2025-08" db="UniProtKB">
        <authorList>
            <consortium name="Ensembl"/>
        </authorList>
    </citation>
    <scope>IDENTIFICATION</scope>
</reference>
<accession>A0A8C0IY37</accession>
<name>A0A8C0IY37_CHEAB</name>
<evidence type="ECO:0000313" key="2">
    <source>
        <dbReference type="Proteomes" id="UP000694404"/>
    </source>
</evidence>
<dbReference type="AlphaFoldDB" id="A0A8C0IY37"/>
<evidence type="ECO:0000313" key="1">
    <source>
        <dbReference type="Ensembl" id="ENSCABP00000024029.1"/>
    </source>
</evidence>
<dbReference type="Proteomes" id="UP000694404">
    <property type="component" value="Unplaced"/>
</dbReference>
<dbReference type="Ensembl" id="ENSCABT00000026325.1">
    <property type="protein sequence ID" value="ENSCABP00000024029.1"/>
    <property type="gene ID" value="ENSCABG00000017699.1"/>
</dbReference>
<dbReference type="GeneTree" id="ENSGT00940000159336"/>
<sequence>LNEARNMLSDLLIDPALPPHVISSLRSINSLMGAFSGSCRPKANPFTPFPGFYPCSEMEDTAEKGDRKLHKVKRLYNSLISLASKCVCRHLQQNFNLSKAHSTLFESVIKPSFASASYIRYDFISQGKRGYAGSLSITVGTVTLYYDVIWWESSTLSVNIDS</sequence>
<proteinExistence type="predicted"/>
<organism evidence="1 2">
    <name type="scientific">Chelonoidis abingdonii</name>
    <name type="common">Abingdon island giant tortoise</name>
    <name type="synonym">Testudo abingdonii</name>
    <dbReference type="NCBI Taxonomy" id="106734"/>
    <lineage>
        <taxon>Eukaryota</taxon>
        <taxon>Metazoa</taxon>
        <taxon>Chordata</taxon>
        <taxon>Craniata</taxon>
        <taxon>Vertebrata</taxon>
        <taxon>Euteleostomi</taxon>
        <taxon>Archelosauria</taxon>
        <taxon>Testudinata</taxon>
        <taxon>Testudines</taxon>
        <taxon>Cryptodira</taxon>
        <taxon>Durocryptodira</taxon>
        <taxon>Testudinoidea</taxon>
        <taxon>Testudinidae</taxon>
        <taxon>Chelonoidis</taxon>
    </lineage>
</organism>
<keyword evidence="2" id="KW-1185">Reference proteome</keyword>
<protein>
    <submittedName>
        <fullName evidence="1">Uncharacterized protein</fullName>
    </submittedName>
</protein>
<reference evidence="1" key="2">
    <citation type="submission" date="2025-09" db="UniProtKB">
        <authorList>
            <consortium name="Ensembl"/>
        </authorList>
    </citation>
    <scope>IDENTIFICATION</scope>
</reference>